<dbReference type="EMBL" id="BRXX01000593">
    <property type="protein sequence ID" value="GMH49268.1"/>
    <property type="molecule type" value="Genomic_DNA"/>
</dbReference>
<sequence>MAAQNDTTQCCFSVPTDFGVPLKFHSERISISKVYNLSNASTNDTGGSTAGSTVTVNQIGVGGDVTSDMNIDDDMIDDTIDDNPKPSDIYDDSSVDDWIPPPLLSGQYADVSAAASPPFASFPSKKKAPNFISSTYEIYLSEVVRPQLLSLHHYADSEDDIEMDKVVKRRKIDELEESEHFRRRGEKLLDKARGCLGSKTARTIRELKEEAKAFSEVVDDQVKCFRSLPLSLFEGRAKEELGDVSVLDLLRVVVEGVGSREVVVVAAAMVEEIGVWKGEEGDEAGARLAKAMAACLKGAGLNRAEFCAILSEIKIEGLKRWIAKSYYVS</sequence>
<evidence type="ECO:0000313" key="1">
    <source>
        <dbReference type="EMBL" id="GMH49268.1"/>
    </source>
</evidence>
<dbReference type="Proteomes" id="UP001165160">
    <property type="component" value="Unassembled WGS sequence"/>
</dbReference>
<proteinExistence type="predicted"/>
<comment type="caution">
    <text evidence="1">The sequence shown here is derived from an EMBL/GenBank/DDBJ whole genome shotgun (WGS) entry which is preliminary data.</text>
</comment>
<keyword evidence="2" id="KW-1185">Reference proteome</keyword>
<gene>
    <name evidence="1" type="ORF">TrVE_jg1361</name>
</gene>
<evidence type="ECO:0000313" key="2">
    <source>
        <dbReference type="Proteomes" id="UP001165160"/>
    </source>
</evidence>
<name>A0A9W6ZDU2_9STRA</name>
<organism evidence="1 2">
    <name type="scientific">Triparma verrucosa</name>
    <dbReference type="NCBI Taxonomy" id="1606542"/>
    <lineage>
        <taxon>Eukaryota</taxon>
        <taxon>Sar</taxon>
        <taxon>Stramenopiles</taxon>
        <taxon>Ochrophyta</taxon>
        <taxon>Bolidophyceae</taxon>
        <taxon>Parmales</taxon>
        <taxon>Triparmaceae</taxon>
        <taxon>Triparma</taxon>
    </lineage>
</organism>
<accession>A0A9W6ZDU2</accession>
<dbReference type="AlphaFoldDB" id="A0A9W6ZDU2"/>
<reference evidence="2" key="1">
    <citation type="journal article" date="2023" name="Commun. Biol.">
        <title>Genome analysis of Parmales, the sister group of diatoms, reveals the evolutionary specialization of diatoms from phago-mixotrophs to photoautotrophs.</title>
        <authorList>
            <person name="Ban H."/>
            <person name="Sato S."/>
            <person name="Yoshikawa S."/>
            <person name="Yamada K."/>
            <person name="Nakamura Y."/>
            <person name="Ichinomiya M."/>
            <person name="Sato N."/>
            <person name="Blanc-Mathieu R."/>
            <person name="Endo H."/>
            <person name="Kuwata A."/>
            <person name="Ogata H."/>
        </authorList>
    </citation>
    <scope>NUCLEOTIDE SEQUENCE [LARGE SCALE GENOMIC DNA]</scope>
    <source>
        <strain evidence="2">NIES 3699</strain>
    </source>
</reference>
<protein>
    <submittedName>
        <fullName evidence="1">Uncharacterized protein</fullName>
    </submittedName>
</protein>